<evidence type="ECO:0000256" key="10">
    <source>
        <dbReference type="SAM" id="Phobius"/>
    </source>
</evidence>
<dbReference type="SUPFAM" id="SSF103473">
    <property type="entry name" value="MFS general substrate transporter"/>
    <property type="match status" value="1"/>
</dbReference>
<dbReference type="PRINTS" id="PR00171">
    <property type="entry name" value="SUGRTRNSPORT"/>
</dbReference>
<feature type="transmembrane region" description="Helical" evidence="10">
    <location>
        <begin position="149"/>
        <end position="171"/>
    </location>
</feature>
<feature type="transmembrane region" description="Helical" evidence="10">
    <location>
        <begin position="183"/>
        <end position="205"/>
    </location>
</feature>
<keyword evidence="5 10" id="KW-1133">Transmembrane helix</keyword>
<evidence type="ECO:0000313" key="12">
    <source>
        <dbReference type="EMBL" id="KTB37066.1"/>
    </source>
</evidence>
<dbReference type="InterPro" id="IPR005828">
    <property type="entry name" value="MFS_sugar_transport-like"/>
</dbReference>
<dbReference type="NCBIfam" id="TIGR00879">
    <property type="entry name" value="SP"/>
    <property type="match status" value="1"/>
</dbReference>
<comment type="subcellular location">
    <subcellularLocation>
        <location evidence="1">Membrane</location>
        <topology evidence="1">Multi-pass membrane protein</topology>
    </subcellularLocation>
</comment>
<protein>
    <recommendedName>
        <fullName evidence="11">Major facilitator superfamily (MFS) profile domain-containing protein</fullName>
    </recommendedName>
</protein>
<dbReference type="Pfam" id="PF00083">
    <property type="entry name" value="Sugar_tr"/>
    <property type="match status" value="1"/>
</dbReference>
<feature type="transmembrane region" description="Helical" evidence="10">
    <location>
        <begin position="343"/>
        <end position="363"/>
    </location>
</feature>
<organism evidence="12 13">
    <name type="scientific">Moniliophthora roreri</name>
    <name type="common">Frosty pod rot fungus</name>
    <name type="synonym">Monilia roreri</name>
    <dbReference type="NCBI Taxonomy" id="221103"/>
    <lineage>
        <taxon>Eukaryota</taxon>
        <taxon>Fungi</taxon>
        <taxon>Dikarya</taxon>
        <taxon>Basidiomycota</taxon>
        <taxon>Agaricomycotina</taxon>
        <taxon>Agaricomycetes</taxon>
        <taxon>Agaricomycetidae</taxon>
        <taxon>Agaricales</taxon>
        <taxon>Marasmiineae</taxon>
        <taxon>Marasmiaceae</taxon>
        <taxon>Moniliophthora</taxon>
    </lineage>
</organism>
<evidence type="ECO:0000256" key="6">
    <source>
        <dbReference type="ARBA" id="ARBA00023136"/>
    </source>
</evidence>
<accession>A0A0W0FL56</accession>
<keyword evidence="6 10" id="KW-0472">Membrane</keyword>
<dbReference type="InterPro" id="IPR003663">
    <property type="entry name" value="Sugar/inositol_transpt"/>
</dbReference>
<keyword evidence="3 8" id="KW-0813">Transport</keyword>
<dbReference type="eggNOG" id="KOG0254">
    <property type="taxonomic scope" value="Eukaryota"/>
</dbReference>
<evidence type="ECO:0000256" key="8">
    <source>
        <dbReference type="RuleBase" id="RU003346"/>
    </source>
</evidence>
<feature type="transmembrane region" description="Helical" evidence="10">
    <location>
        <begin position="12"/>
        <end position="30"/>
    </location>
</feature>
<dbReference type="InterPro" id="IPR020846">
    <property type="entry name" value="MFS_dom"/>
</dbReference>
<gene>
    <name evidence="12" type="ORF">WG66_10236</name>
</gene>
<proteinExistence type="inferred from homology"/>
<dbReference type="Gene3D" id="1.20.1250.20">
    <property type="entry name" value="MFS general substrate transporter like domains"/>
    <property type="match status" value="1"/>
</dbReference>
<feature type="domain" description="Major facilitator superfamily (MFS) profile" evidence="11">
    <location>
        <begin position="17"/>
        <end position="469"/>
    </location>
</feature>
<dbReference type="GO" id="GO:0016020">
    <property type="term" value="C:membrane"/>
    <property type="evidence" value="ECO:0007669"/>
    <property type="project" value="UniProtKB-SubCell"/>
</dbReference>
<reference evidence="12 13" key="1">
    <citation type="submission" date="2015-12" db="EMBL/GenBank/DDBJ databases">
        <title>Draft genome sequence of Moniliophthora roreri, the causal agent of frosty pod rot of cacao.</title>
        <authorList>
            <person name="Aime M.C."/>
            <person name="Diaz-Valderrama J.R."/>
            <person name="Kijpornyongpan T."/>
            <person name="Phillips-Mora W."/>
        </authorList>
    </citation>
    <scope>NUCLEOTIDE SEQUENCE [LARGE SCALE GENOMIC DNA]</scope>
    <source>
        <strain evidence="12 13">MCA 2952</strain>
    </source>
</reference>
<dbReference type="GO" id="GO:0005351">
    <property type="term" value="F:carbohydrate:proton symporter activity"/>
    <property type="evidence" value="ECO:0007669"/>
    <property type="project" value="TreeGrafter"/>
</dbReference>
<evidence type="ECO:0000313" key="13">
    <source>
        <dbReference type="Proteomes" id="UP000054988"/>
    </source>
</evidence>
<dbReference type="InterPro" id="IPR036259">
    <property type="entry name" value="MFS_trans_sf"/>
</dbReference>
<comment type="similarity">
    <text evidence="2 8">Belongs to the major facilitator superfamily. Sugar transporter (TC 2.A.1.1) family.</text>
</comment>
<dbReference type="InterPro" id="IPR050360">
    <property type="entry name" value="MFS_Sugar_Transporters"/>
</dbReference>
<feature type="transmembrane region" description="Helical" evidence="10">
    <location>
        <begin position="375"/>
        <end position="400"/>
    </location>
</feature>
<evidence type="ECO:0000256" key="3">
    <source>
        <dbReference type="ARBA" id="ARBA00022448"/>
    </source>
</evidence>
<dbReference type="FunFam" id="1.20.1250.20:FF:000078">
    <property type="entry name" value="MFS maltose transporter, putative"/>
    <property type="match status" value="1"/>
</dbReference>
<feature type="transmembrane region" description="Helical" evidence="10">
    <location>
        <begin position="119"/>
        <end position="137"/>
    </location>
</feature>
<evidence type="ECO:0000256" key="9">
    <source>
        <dbReference type="SAM" id="MobiDB-lite"/>
    </source>
</evidence>
<feature type="transmembrane region" description="Helical" evidence="10">
    <location>
        <begin position="65"/>
        <end position="84"/>
    </location>
</feature>
<evidence type="ECO:0000256" key="1">
    <source>
        <dbReference type="ARBA" id="ARBA00004141"/>
    </source>
</evidence>
<feature type="transmembrane region" description="Helical" evidence="10">
    <location>
        <begin position="412"/>
        <end position="435"/>
    </location>
</feature>
<evidence type="ECO:0000259" key="11">
    <source>
        <dbReference type="PROSITE" id="PS50850"/>
    </source>
</evidence>
<feature type="region of interest" description="Disordered" evidence="9">
    <location>
        <begin position="513"/>
        <end position="534"/>
    </location>
</feature>
<dbReference type="PANTHER" id="PTHR48022">
    <property type="entry name" value="PLASTIDIC GLUCOSE TRANSPORTER 4"/>
    <property type="match status" value="1"/>
</dbReference>
<dbReference type="InterPro" id="IPR005829">
    <property type="entry name" value="Sugar_transporter_CS"/>
</dbReference>
<dbReference type="PROSITE" id="PS50850">
    <property type="entry name" value="MFS"/>
    <property type="match status" value="1"/>
</dbReference>
<dbReference type="AlphaFoldDB" id="A0A0W0FL56"/>
<feature type="transmembrane region" description="Helical" evidence="10">
    <location>
        <begin position="447"/>
        <end position="465"/>
    </location>
</feature>
<evidence type="ECO:0000256" key="4">
    <source>
        <dbReference type="ARBA" id="ARBA00022692"/>
    </source>
</evidence>
<comment type="caution">
    <text evidence="12">The sequence shown here is derived from an EMBL/GenBank/DDBJ whole genome shotgun (WGS) entry which is preliminary data.</text>
</comment>
<evidence type="ECO:0000256" key="7">
    <source>
        <dbReference type="ARBA" id="ARBA00049119"/>
    </source>
</evidence>
<evidence type="ECO:0000256" key="5">
    <source>
        <dbReference type="ARBA" id="ARBA00022989"/>
    </source>
</evidence>
<feature type="transmembrane region" description="Helical" evidence="10">
    <location>
        <begin position="314"/>
        <end position="336"/>
    </location>
</feature>
<dbReference type="EMBL" id="LATX01001869">
    <property type="protein sequence ID" value="KTB37066.1"/>
    <property type="molecule type" value="Genomic_DNA"/>
</dbReference>
<dbReference type="Proteomes" id="UP000054988">
    <property type="component" value="Unassembled WGS sequence"/>
</dbReference>
<dbReference type="PANTHER" id="PTHR48022:SF77">
    <property type="entry name" value="MAJOR FACILITATOR SUPERFAMILY (MFS) PROFILE DOMAIN-CONTAINING PROTEIN"/>
    <property type="match status" value="1"/>
</dbReference>
<dbReference type="PROSITE" id="PS00216">
    <property type="entry name" value="SUGAR_TRANSPORT_1"/>
    <property type="match status" value="1"/>
</dbReference>
<name>A0A0W0FL56_MONRR</name>
<comment type="catalytic activity">
    <reaction evidence="7">
        <text>myo-inositol(out) + H(+)(out) = myo-inositol(in) + H(+)(in)</text>
        <dbReference type="Rhea" id="RHEA:60364"/>
        <dbReference type="ChEBI" id="CHEBI:15378"/>
        <dbReference type="ChEBI" id="CHEBI:17268"/>
    </reaction>
</comment>
<keyword evidence="4 10" id="KW-0812">Transmembrane</keyword>
<feature type="transmembrane region" description="Helical" evidence="10">
    <location>
        <begin position="96"/>
        <end position="113"/>
    </location>
</feature>
<sequence length="534" mass="58210">MVSHGVLSKMTPRLFAITAFMALGNIIYGYDTASFGGVQAIPAFGRQFGEFDRTLNRYALPARTSSLLTSLAFLGKFIGTLFIGPLTERYGHRTGMFVLCAVTIVGTIIQVTAKHAIQFLVGRIVVYIGVGIVENVVPTYQSEIAPARFRGPIVGSLQMLLACGALIASGVNRRYSTSLENSGWQIPVGVQMITPFVILCGLYFIPPSPRWLLYKGRRDEAIAVLESVRPKEDVAAGLCLEEVEALEQSLREESQRHNSIKHQKLGWLDLFRGTNFRRTNIATMVFAFQQLTGQAFTSQYGTVFYIRVGLAPMAFTYSVISTALSIPVCFLGMVLLEVFGRRPILVSGAFLQSLWLFLVAGIGGTEGAVSNASKYMMVAATMLFTFSFSVSWAPLSYVVAAEVGTGALREKTMAFSSMLNVVCAFAVSFTLPYLLNPPYANLQARVGYIYGSIAAVAMLYAFFFVPETKGRSLEELDELFERKPSLPAWRFKQTETTGVGAKIGAIEDGVGGKIRDEASKDDGSVKDSEPGPPS</sequence>
<evidence type="ECO:0000256" key="2">
    <source>
        <dbReference type="ARBA" id="ARBA00010992"/>
    </source>
</evidence>